<keyword evidence="4 7" id="KW-0442">Lipid degradation</keyword>
<feature type="domain" description="Partial AB-hydrolase lipase" evidence="12">
    <location>
        <begin position="28"/>
        <end position="66"/>
    </location>
</feature>
<comment type="caution">
    <text evidence="13">The sequence shown here is derived from an EMBL/GenBank/DDBJ whole genome shotgun (WGS) entry which is preliminary data.</text>
</comment>
<evidence type="ECO:0000256" key="1">
    <source>
        <dbReference type="ARBA" id="ARBA00010701"/>
    </source>
</evidence>
<feature type="domain" description="AB hydrolase-1" evidence="11">
    <location>
        <begin position="92"/>
        <end position="354"/>
    </location>
</feature>
<dbReference type="PIRSF" id="PIRSF000862">
    <property type="entry name" value="Steryl_ester_lip"/>
    <property type="match status" value="1"/>
</dbReference>
<proteinExistence type="inferred from homology"/>
<dbReference type="InterPro" id="IPR006693">
    <property type="entry name" value="AB_hydrolase_lipase"/>
</dbReference>
<dbReference type="GO" id="GO:0016042">
    <property type="term" value="P:lipid catabolic process"/>
    <property type="evidence" value="ECO:0007669"/>
    <property type="project" value="UniProtKB-KW"/>
</dbReference>
<keyword evidence="14" id="KW-1185">Reference proteome</keyword>
<keyword evidence="5" id="KW-0443">Lipid metabolism</keyword>
<accession>A0A553PBE5</accession>
<feature type="signal peptide" evidence="10">
    <location>
        <begin position="1"/>
        <end position="20"/>
    </location>
</feature>
<evidence type="ECO:0000256" key="4">
    <source>
        <dbReference type="ARBA" id="ARBA00022963"/>
    </source>
</evidence>
<feature type="chain" id="PRO_5021834824" description="Lipase" evidence="10">
    <location>
        <begin position="21"/>
        <end position="390"/>
    </location>
</feature>
<evidence type="ECO:0000256" key="3">
    <source>
        <dbReference type="ARBA" id="ARBA00022801"/>
    </source>
</evidence>
<dbReference type="FunFam" id="3.40.50.1820:FF:000057">
    <property type="entry name" value="Lipase"/>
    <property type="match status" value="1"/>
</dbReference>
<evidence type="ECO:0000256" key="10">
    <source>
        <dbReference type="SAM" id="SignalP"/>
    </source>
</evidence>
<feature type="active site" description="Nucleophile" evidence="8">
    <location>
        <position position="159"/>
    </location>
</feature>
<name>A0A553PBE5_TIGCA</name>
<organism evidence="13 14">
    <name type="scientific">Tigriopus californicus</name>
    <name type="common">Marine copepod</name>
    <dbReference type="NCBI Taxonomy" id="6832"/>
    <lineage>
        <taxon>Eukaryota</taxon>
        <taxon>Metazoa</taxon>
        <taxon>Ecdysozoa</taxon>
        <taxon>Arthropoda</taxon>
        <taxon>Crustacea</taxon>
        <taxon>Multicrustacea</taxon>
        <taxon>Hexanauplia</taxon>
        <taxon>Copepoda</taxon>
        <taxon>Harpacticoida</taxon>
        <taxon>Harpacticidae</taxon>
        <taxon>Tigriopus</taxon>
    </lineage>
</organism>
<evidence type="ECO:0000259" key="11">
    <source>
        <dbReference type="Pfam" id="PF00561"/>
    </source>
</evidence>
<dbReference type="AlphaFoldDB" id="A0A553PBE5"/>
<evidence type="ECO:0000256" key="2">
    <source>
        <dbReference type="ARBA" id="ARBA00022729"/>
    </source>
</evidence>
<dbReference type="InterPro" id="IPR000073">
    <property type="entry name" value="AB_hydrolase_1"/>
</dbReference>
<evidence type="ECO:0000256" key="5">
    <source>
        <dbReference type="ARBA" id="ARBA00023098"/>
    </source>
</evidence>
<feature type="region of interest" description="Disordered" evidence="9">
    <location>
        <begin position="63"/>
        <end position="82"/>
    </location>
</feature>
<keyword evidence="2 10" id="KW-0732">Signal</keyword>
<evidence type="ECO:0000256" key="8">
    <source>
        <dbReference type="PIRSR" id="PIRSR000862-1"/>
    </source>
</evidence>
<evidence type="ECO:0000256" key="6">
    <source>
        <dbReference type="ARBA" id="ARBA00023180"/>
    </source>
</evidence>
<evidence type="ECO:0000313" key="13">
    <source>
        <dbReference type="EMBL" id="TRY74969.1"/>
    </source>
</evidence>
<dbReference type="GO" id="GO:0016788">
    <property type="term" value="F:hydrolase activity, acting on ester bonds"/>
    <property type="evidence" value="ECO:0007669"/>
    <property type="project" value="InterPro"/>
</dbReference>
<comment type="similarity">
    <text evidence="1 7">Belongs to the AB hydrolase superfamily. Lipase family.</text>
</comment>
<dbReference type="Proteomes" id="UP000318571">
    <property type="component" value="Chromosome 2"/>
</dbReference>
<dbReference type="Pfam" id="PF00561">
    <property type="entry name" value="Abhydrolase_1"/>
    <property type="match status" value="1"/>
</dbReference>
<dbReference type="Gene3D" id="3.40.50.1820">
    <property type="entry name" value="alpha/beta hydrolase"/>
    <property type="match status" value="1"/>
</dbReference>
<dbReference type="PANTHER" id="PTHR11005">
    <property type="entry name" value="LYSOSOMAL ACID LIPASE-RELATED"/>
    <property type="match status" value="1"/>
</dbReference>
<evidence type="ECO:0000256" key="9">
    <source>
        <dbReference type="SAM" id="MobiDB-lite"/>
    </source>
</evidence>
<feature type="active site" description="Charge relay system" evidence="8">
    <location>
        <position position="334"/>
    </location>
</feature>
<dbReference type="EMBL" id="VCGU01000005">
    <property type="protein sequence ID" value="TRY74969.1"/>
    <property type="molecule type" value="Genomic_DNA"/>
</dbReference>
<dbReference type="InterPro" id="IPR029058">
    <property type="entry name" value="AB_hydrolase_fold"/>
</dbReference>
<dbReference type="SUPFAM" id="SSF53474">
    <property type="entry name" value="alpha/beta-Hydrolases"/>
    <property type="match status" value="1"/>
</dbReference>
<dbReference type="OMA" id="PVESHWI"/>
<keyword evidence="3 7" id="KW-0378">Hydrolase</keyword>
<evidence type="ECO:0000259" key="12">
    <source>
        <dbReference type="Pfam" id="PF04083"/>
    </source>
</evidence>
<protein>
    <recommendedName>
        <fullName evidence="7">Lipase</fullName>
    </recommendedName>
</protein>
<sequence>MAVLRVTTVLLLVVVMTSKAVEFPVMNVPQLIQYWGYPVESHWITTSDGYILNYHRIPYGSSEKGHPRSLVRGKGHEGRQQQSKPSLAFIMADAGYDVWVANTRGNTYCRNHTTLDPDVDKEEFWNFDWEVAGLEDLQAGFSYVLETTGQSKLIYVGHSMGTSEFLAASAVQPEIQVMVSAAFLLAPPSYFDYNTGILVELAQYVDELEGAFEFLDLWELFPDFPLTSEVGHDLCDEIHLEENYDTCMSLADSIVGISPGNLNNSMLPIYFDSWPEGSSVKCLVHYGQLINSEHFFGRYDYGDANMEHYGQASPPAYDLSKITLPIHIFYGDGDTLVDDMDVEALASNLPNVKLLYKVPFEGWTHNDMCYAIQAPELVYSVIMENAAKYV</sequence>
<reference evidence="13 14" key="1">
    <citation type="journal article" date="2018" name="Nat. Ecol. Evol.">
        <title>Genomic signatures of mitonuclear coevolution across populations of Tigriopus californicus.</title>
        <authorList>
            <person name="Barreto F.S."/>
            <person name="Watson E.T."/>
            <person name="Lima T.G."/>
            <person name="Willett C.S."/>
            <person name="Edmands S."/>
            <person name="Li W."/>
            <person name="Burton R.S."/>
        </authorList>
    </citation>
    <scope>NUCLEOTIDE SEQUENCE [LARGE SCALE GENOMIC DNA]</scope>
    <source>
        <strain evidence="13 14">San Diego</strain>
    </source>
</reference>
<dbReference type="STRING" id="6832.A0A553PBE5"/>
<feature type="active site" description="Charge relay system" evidence="8">
    <location>
        <position position="365"/>
    </location>
</feature>
<evidence type="ECO:0000256" key="7">
    <source>
        <dbReference type="PIRNR" id="PIRNR000862"/>
    </source>
</evidence>
<gene>
    <name evidence="13" type="ORF">TCAL_04968</name>
</gene>
<evidence type="ECO:0000313" key="14">
    <source>
        <dbReference type="Proteomes" id="UP000318571"/>
    </source>
</evidence>
<dbReference type="InterPro" id="IPR025483">
    <property type="entry name" value="Lipase_euk"/>
</dbReference>
<keyword evidence="6" id="KW-0325">Glycoprotein</keyword>
<dbReference type="Pfam" id="PF04083">
    <property type="entry name" value="Abhydro_lipase"/>
    <property type="match status" value="1"/>
</dbReference>